<organism evidence="3">
    <name type="scientific">Gongylonema pulchrum</name>
    <dbReference type="NCBI Taxonomy" id="637853"/>
    <lineage>
        <taxon>Eukaryota</taxon>
        <taxon>Metazoa</taxon>
        <taxon>Ecdysozoa</taxon>
        <taxon>Nematoda</taxon>
        <taxon>Chromadorea</taxon>
        <taxon>Rhabditida</taxon>
        <taxon>Spirurina</taxon>
        <taxon>Spiruromorpha</taxon>
        <taxon>Spiruroidea</taxon>
        <taxon>Gongylonematidae</taxon>
        <taxon>Gongylonema</taxon>
    </lineage>
</organism>
<dbReference type="WBParaSite" id="GPUH_0001293201-mRNA-1">
    <property type="protein sequence ID" value="GPUH_0001293201-mRNA-1"/>
    <property type="gene ID" value="GPUH_0001293201"/>
</dbReference>
<evidence type="ECO:0000313" key="2">
    <source>
        <dbReference type="Proteomes" id="UP000271098"/>
    </source>
</evidence>
<dbReference type="EMBL" id="UYRT01079729">
    <property type="protein sequence ID" value="VDN21285.1"/>
    <property type="molecule type" value="Genomic_DNA"/>
</dbReference>
<proteinExistence type="predicted"/>
<reference evidence="3" key="1">
    <citation type="submission" date="2016-06" db="UniProtKB">
        <authorList>
            <consortium name="WormBaseParasite"/>
        </authorList>
    </citation>
    <scope>IDENTIFICATION</scope>
</reference>
<dbReference type="Proteomes" id="UP000271098">
    <property type="component" value="Unassembled WGS sequence"/>
</dbReference>
<evidence type="ECO:0000313" key="1">
    <source>
        <dbReference type="EMBL" id="VDN21285.1"/>
    </source>
</evidence>
<sequence length="74" mass="8398">MTHRAEASDGSKLTLFYTSASPLSNFYPCTFAVDDEQGRHLVFRSSEHYFMLSTGINRPAGFFDEQLPKAKTEF</sequence>
<keyword evidence="2" id="KW-1185">Reference proteome</keyword>
<protein>
    <submittedName>
        <fullName evidence="3">DUF3471 domain-containing protein</fullName>
    </submittedName>
</protein>
<name>A0A183DW27_9BILA</name>
<dbReference type="OrthoDB" id="206452at2759"/>
<dbReference type="Gene3D" id="1.10.357.40">
    <property type="entry name" value="YbiA-like"/>
    <property type="match status" value="1"/>
</dbReference>
<reference evidence="1 2" key="2">
    <citation type="submission" date="2018-11" db="EMBL/GenBank/DDBJ databases">
        <authorList>
            <consortium name="Pathogen Informatics"/>
        </authorList>
    </citation>
    <scope>NUCLEOTIDE SEQUENCE [LARGE SCALE GENOMIC DNA]</scope>
</reference>
<gene>
    <name evidence="1" type="ORF">GPUH_LOCUS12918</name>
</gene>
<accession>A0A183DW27</accession>
<dbReference type="SUPFAM" id="SSF143990">
    <property type="entry name" value="YbiA-like"/>
    <property type="match status" value="1"/>
</dbReference>
<dbReference type="InterPro" id="IPR037238">
    <property type="entry name" value="YbiA-like_sf"/>
</dbReference>
<dbReference type="AlphaFoldDB" id="A0A183DW27"/>
<evidence type="ECO:0000313" key="3">
    <source>
        <dbReference type="WBParaSite" id="GPUH_0001293201-mRNA-1"/>
    </source>
</evidence>